<evidence type="ECO:0000256" key="6">
    <source>
        <dbReference type="SAM" id="MobiDB-lite"/>
    </source>
</evidence>
<dbReference type="PROSITE" id="PS50102">
    <property type="entry name" value="RRM"/>
    <property type="match status" value="1"/>
</dbReference>
<dbReference type="InterPro" id="IPR000504">
    <property type="entry name" value="RRM_dom"/>
</dbReference>
<dbReference type="AlphaFoldDB" id="A0AAN9Y3X4"/>
<gene>
    <name evidence="8" type="ORF">V9T40_005096</name>
</gene>
<dbReference type="EMBL" id="JBBCAQ010000032">
    <property type="protein sequence ID" value="KAK7584133.1"/>
    <property type="molecule type" value="Genomic_DNA"/>
</dbReference>
<dbReference type="SMART" id="SM00360">
    <property type="entry name" value="RRM"/>
    <property type="match status" value="2"/>
</dbReference>
<protein>
    <recommendedName>
        <fullName evidence="7">RRM domain-containing protein</fullName>
    </recommendedName>
</protein>
<dbReference type="SUPFAM" id="SSF54928">
    <property type="entry name" value="RNA-binding domain, RBD"/>
    <property type="match status" value="2"/>
</dbReference>
<keyword evidence="4" id="KW-0539">Nucleus</keyword>
<feature type="region of interest" description="Disordered" evidence="6">
    <location>
        <begin position="1"/>
        <end position="196"/>
    </location>
</feature>
<dbReference type="CDD" id="cd12395">
    <property type="entry name" value="RRM2_RBM34"/>
    <property type="match status" value="1"/>
</dbReference>
<proteinExistence type="inferred from homology"/>
<feature type="compositionally biased region" description="Polar residues" evidence="6">
    <location>
        <begin position="12"/>
        <end position="21"/>
    </location>
</feature>
<feature type="compositionally biased region" description="Basic residues" evidence="6">
    <location>
        <begin position="27"/>
        <end position="37"/>
    </location>
</feature>
<sequence length="563" mass="62491">MGKSKKLKFSLETGSEISNESSTKQKISPKIKKKKNKTLLPLDNVTEADISESLVNGNEETPTTSPVPGNKKQKNKKSKLNKENESMQSLIQTEKSTKTNKNEKVFESAVENAETEKESISKKKSNKRKRDLADELASSNLEEAIDFNVRKKKKHLADENGKNVEEPESGSKVKKSKLKNKRESNDGTSKTDADSRDSRTVFIGNVPMRYKKKSLLRLLKEKGGFEKMWTRGIKPSSDKISKKTAAIANLVPEDHPPIFVYALFKTTADAKNALTLNGAIFEDHRLRVTLVNSKFAPVDCGVFVGNLPQNITDDDLFEFFSHCGEIVSTRAMRNEQGRGKGIAYVNFKSSDSVELALKLNGENLRDREIRVLRLKNKRQMEKMQKRKALLATRDVLNKKKNVTKTAKFSSDKSDKLHKKTKCGMSSLYLDTSHTVCICHFDSDDIDVDNDGKKSVKDRAFPCSGNISPLPILTTAVSVEIPTCSTKMNESSDNISCPPIINSCTSLPSAISLEVPNCTMQTNEGSHNISHFPVVNSHTELLTPVSGEMPTCTAQLNGIGKIEC</sequence>
<dbReference type="InterPro" id="IPR012677">
    <property type="entry name" value="Nucleotide-bd_a/b_plait_sf"/>
</dbReference>
<evidence type="ECO:0000256" key="1">
    <source>
        <dbReference type="ARBA" id="ARBA00004604"/>
    </source>
</evidence>
<dbReference type="PANTHER" id="PTHR23236">
    <property type="entry name" value="EUKARYOTIC TRANSLATION INITIATION FACTOR 4B/4H"/>
    <property type="match status" value="1"/>
</dbReference>
<dbReference type="Gene3D" id="3.30.70.330">
    <property type="match status" value="2"/>
</dbReference>
<evidence type="ECO:0000256" key="3">
    <source>
        <dbReference type="ARBA" id="ARBA00022884"/>
    </source>
</evidence>
<evidence type="ECO:0000313" key="9">
    <source>
        <dbReference type="Proteomes" id="UP001367676"/>
    </source>
</evidence>
<reference evidence="8 9" key="1">
    <citation type="submission" date="2024-03" db="EMBL/GenBank/DDBJ databases">
        <title>Adaptation during the transition from Ophiocordyceps entomopathogen to insect associate is accompanied by gene loss and intensified selection.</title>
        <authorList>
            <person name="Ward C.M."/>
            <person name="Onetto C.A."/>
            <person name="Borneman A.R."/>
        </authorList>
    </citation>
    <scope>NUCLEOTIDE SEQUENCE [LARGE SCALE GENOMIC DNA]</scope>
    <source>
        <strain evidence="8">AWRI1</strain>
        <tissue evidence="8">Single Adult Female</tissue>
    </source>
</reference>
<evidence type="ECO:0000256" key="4">
    <source>
        <dbReference type="ARBA" id="ARBA00023242"/>
    </source>
</evidence>
<feature type="compositionally biased region" description="Basic and acidic residues" evidence="6">
    <location>
        <begin position="156"/>
        <end position="171"/>
    </location>
</feature>
<evidence type="ECO:0000256" key="2">
    <source>
        <dbReference type="ARBA" id="ARBA00007077"/>
    </source>
</evidence>
<name>A0AAN9Y3X4_9HEMI</name>
<dbReference type="GO" id="GO:0005730">
    <property type="term" value="C:nucleolus"/>
    <property type="evidence" value="ECO:0007669"/>
    <property type="project" value="UniProtKB-SubCell"/>
</dbReference>
<feature type="domain" description="RRM" evidence="7">
    <location>
        <begin position="300"/>
        <end position="376"/>
    </location>
</feature>
<comment type="subcellular location">
    <subcellularLocation>
        <location evidence="1">Nucleus</location>
        <location evidence="1">Nucleolus</location>
    </subcellularLocation>
</comment>
<evidence type="ECO:0000313" key="8">
    <source>
        <dbReference type="EMBL" id="KAK7584133.1"/>
    </source>
</evidence>
<dbReference type="Pfam" id="PF00076">
    <property type="entry name" value="RRM_1"/>
    <property type="match status" value="1"/>
</dbReference>
<feature type="compositionally biased region" description="Basic and acidic residues" evidence="6">
    <location>
        <begin position="95"/>
        <end position="106"/>
    </location>
</feature>
<accession>A0AAN9Y3X4</accession>
<dbReference type="InterPro" id="IPR035979">
    <property type="entry name" value="RBD_domain_sf"/>
</dbReference>
<dbReference type="GO" id="GO:0003723">
    <property type="term" value="F:RNA binding"/>
    <property type="evidence" value="ECO:0007669"/>
    <property type="project" value="UniProtKB-UniRule"/>
</dbReference>
<keyword evidence="9" id="KW-1185">Reference proteome</keyword>
<dbReference type="Proteomes" id="UP001367676">
    <property type="component" value="Unassembled WGS sequence"/>
</dbReference>
<comment type="similarity">
    <text evidence="2">Belongs to the RRM RBM34 family.</text>
</comment>
<organism evidence="8 9">
    <name type="scientific">Parthenolecanium corni</name>
    <dbReference type="NCBI Taxonomy" id="536013"/>
    <lineage>
        <taxon>Eukaryota</taxon>
        <taxon>Metazoa</taxon>
        <taxon>Ecdysozoa</taxon>
        <taxon>Arthropoda</taxon>
        <taxon>Hexapoda</taxon>
        <taxon>Insecta</taxon>
        <taxon>Pterygota</taxon>
        <taxon>Neoptera</taxon>
        <taxon>Paraneoptera</taxon>
        <taxon>Hemiptera</taxon>
        <taxon>Sternorrhyncha</taxon>
        <taxon>Coccoidea</taxon>
        <taxon>Coccidae</taxon>
        <taxon>Parthenolecanium</taxon>
    </lineage>
</organism>
<keyword evidence="3 5" id="KW-0694">RNA-binding</keyword>
<evidence type="ECO:0000256" key="5">
    <source>
        <dbReference type="PROSITE-ProRule" id="PRU00176"/>
    </source>
</evidence>
<dbReference type="InterPro" id="IPR034221">
    <property type="entry name" value="RBM34_RRM2"/>
</dbReference>
<comment type="caution">
    <text evidence="8">The sequence shown here is derived from an EMBL/GenBank/DDBJ whole genome shotgun (WGS) entry which is preliminary data.</text>
</comment>
<dbReference type="PANTHER" id="PTHR23236:SF25">
    <property type="entry name" value="RNA-BINDING PROTEIN 34"/>
    <property type="match status" value="1"/>
</dbReference>
<feature type="compositionally biased region" description="Polar residues" evidence="6">
    <location>
        <begin position="53"/>
        <end position="67"/>
    </location>
</feature>
<feature type="compositionally biased region" description="Basic and acidic residues" evidence="6">
    <location>
        <begin position="181"/>
        <end position="196"/>
    </location>
</feature>
<evidence type="ECO:0000259" key="7">
    <source>
        <dbReference type="PROSITE" id="PS50102"/>
    </source>
</evidence>